<dbReference type="Proteomes" id="UP001239522">
    <property type="component" value="Chromosome"/>
</dbReference>
<gene>
    <name evidence="1" type="ORF">P8A18_01250</name>
</gene>
<proteinExistence type="predicted"/>
<organism evidence="1 2">
    <name type="scientific">Streptomyces castrisilvae</name>
    <dbReference type="NCBI Taxonomy" id="3033811"/>
    <lineage>
        <taxon>Bacteria</taxon>
        <taxon>Bacillati</taxon>
        <taxon>Actinomycetota</taxon>
        <taxon>Actinomycetes</taxon>
        <taxon>Kitasatosporales</taxon>
        <taxon>Streptomycetaceae</taxon>
        <taxon>Streptomyces</taxon>
    </lineage>
</organism>
<dbReference type="Gene3D" id="3.30.70.1280">
    <property type="entry name" value="SP0830-like domains"/>
    <property type="match status" value="1"/>
</dbReference>
<dbReference type="SUPFAM" id="SSF160379">
    <property type="entry name" value="SP0830-like"/>
    <property type="match status" value="1"/>
</dbReference>
<dbReference type="EMBL" id="CP120997">
    <property type="protein sequence ID" value="WLQ32148.1"/>
    <property type="molecule type" value="Genomic_DNA"/>
</dbReference>
<name>A0ABY9HCB2_9ACTN</name>
<dbReference type="Pfam" id="PF08002">
    <property type="entry name" value="DUF1697"/>
    <property type="match status" value="1"/>
</dbReference>
<sequence>MLYIAFLRGLNVPGRSVKMERLRGLFTEMGLASVRSYIQSGNVFFETDETDRSALTARIGGHLATTLGYSVAVCLRTVPELKALIALDPFKDITVTDDMRCCVVFTTERIDPDLALPLLSPKKDMEIIGSTEYDAFVVWYLLNGKAPAAKGFQEKVLGRDATTRFFHTVVKILAAAEQGAA</sequence>
<dbReference type="InterPro" id="IPR012545">
    <property type="entry name" value="DUF1697"/>
</dbReference>
<dbReference type="PANTHER" id="PTHR36439">
    <property type="entry name" value="BLL4334 PROTEIN"/>
    <property type="match status" value="1"/>
</dbReference>
<protein>
    <submittedName>
        <fullName evidence="1">DUF1697 domain-containing protein</fullName>
    </submittedName>
</protein>
<reference evidence="1 2" key="1">
    <citation type="submission" date="2023-03" db="EMBL/GenBank/DDBJ databases">
        <title>Isolation and description of six Streptomyces strains from soil environments, able to metabolize different microbial glucans.</title>
        <authorList>
            <person name="Widen T."/>
            <person name="Larsbrink J."/>
        </authorList>
    </citation>
    <scope>NUCLEOTIDE SEQUENCE [LARGE SCALE GENOMIC DNA]</scope>
    <source>
        <strain evidence="1 2">Mut1</strain>
    </source>
</reference>
<dbReference type="RefSeq" id="WP_306050908.1">
    <property type="nucleotide sequence ID" value="NZ_CP120997.1"/>
</dbReference>
<evidence type="ECO:0000313" key="1">
    <source>
        <dbReference type="EMBL" id="WLQ32148.1"/>
    </source>
</evidence>
<evidence type="ECO:0000313" key="2">
    <source>
        <dbReference type="Proteomes" id="UP001239522"/>
    </source>
</evidence>
<keyword evidence="2" id="KW-1185">Reference proteome</keyword>
<dbReference type="PANTHER" id="PTHR36439:SF1">
    <property type="entry name" value="DUF1697 DOMAIN-CONTAINING PROTEIN"/>
    <property type="match status" value="1"/>
</dbReference>
<dbReference type="PIRSF" id="PIRSF008502">
    <property type="entry name" value="UCP008502"/>
    <property type="match status" value="1"/>
</dbReference>
<accession>A0ABY9HCB2</accession>